<evidence type="ECO:0000313" key="3">
    <source>
        <dbReference type="EMBL" id="TCJ95906.1"/>
    </source>
</evidence>
<name>A0A4R1FLK5_9PAST</name>
<dbReference type="InterPro" id="IPR000163">
    <property type="entry name" value="Prohibitin"/>
</dbReference>
<organism evidence="3 4">
    <name type="scientific">Volucribacter psittacicida</name>
    <dbReference type="NCBI Taxonomy" id="203482"/>
    <lineage>
        <taxon>Bacteria</taxon>
        <taxon>Pseudomonadati</taxon>
        <taxon>Pseudomonadota</taxon>
        <taxon>Gammaproteobacteria</taxon>
        <taxon>Pasteurellales</taxon>
        <taxon>Pasteurellaceae</taxon>
        <taxon>Volucribacter</taxon>
    </lineage>
</organism>
<dbReference type="PANTHER" id="PTHR42911">
    <property type="entry name" value="MODULATOR OF FTSH PROTEASE HFLC"/>
    <property type="match status" value="1"/>
</dbReference>
<sequence>MMNKKLTIGSIILAVLLLSIGILTSLSIYSVDAGETAIVTRYGEIVDTKTSGLNWKSPVEDVTFFSTREAKIEFGEFDKRTGDVIAGLSAYTSDRQTATVALTLTYQITNPEQVYTKYKTTDNMLNTLVAPRVRQQLEIVFSKYTAMTAVERRGEFATALRKEIADIFKGYPLTINDVQSVFNFSKEYERMIEDSVNKDVAVRNQERQTRIAQEQAREAEVRAESEARIKITQAEALAKEKTLQADAEAHAIRVKGEAEAASARALAEALSKNQDLVALKTAEKWNGVLPTYIPQGTVMPFVQLPQK</sequence>
<evidence type="ECO:0000259" key="2">
    <source>
        <dbReference type="SMART" id="SM00244"/>
    </source>
</evidence>
<dbReference type="Pfam" id="PF01145">
    <property type="entry name" value="Band_7"/>
    <property type="match status" value="1"/>
</dbReference>
<comment type="subcellular location">
    <subcellularLocation>
        <location evidence="1">Membrane</location>
        <topology evidence="1">Single-pass membrane protein</topology>
    </subcellularLocation>
</comment>
<keyword evidence="4" id="KW-1185">Reference proteome</keyword>
<dbReference type="RefSeq" id="WP_243646017.1">
    <property type="nucleotide sequence ID" value="NZ_SMFT01000005.1"/>
</dbReference>
<gene>
    <name evidence="3" type="ORF">EV694_1908</name>
</gene>
<feature type="domain" description="Band 7" evidence="2">
    <location>
        <begin position="26"/>
        <end position="200"/>
    </location>
</feature>
<dbReference type="AlphaFoldDB" id="A0A4R1FLK5"/>
<dbReference type="PANTHER" id="PTHR42911:SF2">
    <property type="entry name" value="PROHIBITIN FAMILY PROTEIN"/>
    <property type="match status" value="1"/>
</dbReference>
<dbReference type="GO" id="GO:0016020">
    <property type="term" value="C:membrane"/>
    <property type="evidence" value="ECO:0007669"/>
    <property type="project" value="UniProtKB-SubCell"/>
</dbReference>
<reference evidence="3 4" key="1">
    <citation type="submission" date="2019-03" db="EMBL/GenBank/DDBJ databases">
        <title>Genomic Encyclopedia of Type Strains, Phase IV (KMG-IV): sequencing the most valuable type-strain genomes for metagenomic binning, comparative biology and taxonomic classification.</title>
        <authorList>
            <person name="Goeker M."/>
        </authorList>
    </citation>
    <scope>NUCLEOTIDE SEQUENCE [LARGE SCALE GENOMIC DNA]</scope>
    <source>
        <strain evidence="3 4">DSM 15534</strain>
    </source>
</reference>
<dbReference type="InterPro" id="IPR036013">
    <property type="entry name" value="Band_7/SPFH_dom_sf"/>
</dbReference>
<dbReference type="SUPFAM" id="SSF117892">
    <property type="entry name" value="Band 7/SPFH domain"/>
    <property type="match status" value="1"/>
</dbReference>
<evidence type="ECO:0000256" key="1">
    <source>
        <dbReference type="ARBA" id="ARBA00004167"/>
    </source>
</evidence>
<proteinExistence type="predicted"/>
<evidence type="ECO:0000313" key="4">
    <source>
        <dbReference type="Proteomes" id="UP000294702"/>
    </source>
</evidence>
<accession>A0A4R1FLK5</accession>
<comment type="caution">
    <text evidence="3">The sequence shown here is derived from an EMBL/GenBank/DDBJ whole genome shotgun (WGS) entry which is preliminary data.</text>
</comment>
<dbReference type="CDD" id="cd03401">
    <property type="entry name" value="SPFH_prohibitin"/>
    <property type="match status" value="1"/>
</dbReference>
<dbReference type="EMBL" id="SMFT01000005">
    <property type="protein sequence ID" value="TCJ95906.1"/>
    <property type="molecule type" value="Genomic_DNA"/>
</dbReference>
<dbReference type="Proteomes" id="UP000294702">
    <property type="component" value="Unassembled WGS sequence"/>
</dbReference>
<protein>
    <submittedName>
        <fullName evidence="3">SPFH domain-containing protein</fullName>
    </submittedName>
</protein>
<dbReference type="SMART" id="SM00244">
    <property type="entry name" value="PHB"/>
    <property type="match status" value="1"/>
</dbReference>
<dbReference type="Gene3D" id="3.30.479.30">
    <property type="entry name" value="Band 7 domain"/>
    <property type="match status" value="1"/>
</dbReference>
<dbReference type="InterPro" id="IPR001107">
    <property type="entry name" value="Band_7"/>
</dbReference>